<dbReference type="InterPro" id="IPR016069">
    <property type="entry name" value="Translin_C"/>
</dbReference>
<dbReference type="EMBL" id="JAVRRT010000005">
    <property type="protein sequence ID" value="KAK5171720.1"/>
    <property type="molecule type" value="Genomic_DNA"/>
</dbReference>
<dbReference type="InterPro" id="IPR016068">
    <property type="entry name" value="Translin_N"/>
</dbReference>
<dbReference type="AlphaFoldDB" id="A0AAV9PDG4"/>
<evidence type="ECO:0000256" key="4">
    <source>
        <dbReference type="ARBA" id="ARBA00022490"/>
    </source>
</evidence>
<dbReference type="GO" id="GO:0005737">
    <property type="term" value="C:cytoplasm"/>
    <property type="evidence" value="ECO:0007669"/>
    <property type="project" value="UniProtKB-SubCell"/>
</dbReference>
<evidence type="ECO:0000256" key="3">
    <source>
        <dbReference type="ARBA" id="ARBA00005902"/>
    </source>
</evidence>
<dbReference type="GO" id="GO:0005634">
    <property type="term" value="C:nucleus"/>
    <property type="evidence" value="ECO:0007669"/>
    <property type="project" value="UniProtKB-SubCell"/>
</dbReference>
<evidence type="ECO:0000313" key="7">
    <source>
        <dbReference type="Proteomes" id="UP001337655"/>
    </source>
</evidence>
<dbReference type="Gene3D" id="1.20.58.200">
    <property type="entry name" value="Translin, domain 2"/>
    <property type="match status" value="1"/>
</dbReference>
<dbReference type="Proteomes" id="UP001337655">
    <property type="component" value="Unassembled WGS sequence"/>
</dbReference>
<keyword evidence="5" id="KW-0539">Nucleus</keyword>
<dbReference type="PANTHER" id="PTHR10741">
    <property type="entry name" value="TRANSLIN AND TRANSLIN ASSOCIATED PROTEIN X"/>
    <property type="match status" value="1"/>
</dbReference>
<keyword evidence="7" id="KW-1185">Reference proteome</keyword>
<evidence type="ECO:0000256" key="2">
    <source>
        <dbReference type="ARBA" id="ARBA00004496"/>
    </source>
</evidence>
<evidence type="ECO:0000256" key="1">
    <source>
        <dbReference type="ARBA" id="ARBA00004123"/>
    </source>
</evidence>
<dbReference type="Gene3D" id="1.20.58.190">
    <property type="entry name" value="Translin, domain 1"/>
    <property type="match status" value="1"/>
</dbReference>
<accession>A0AAV9PDG4</accession>
<protein>
    <recommendedName>
        <fullName evidence="8">Translin</fullName>
    </recommendedName>
</protein>
<evidence type="ECO:0000313" key="6">
    <source>
        <dbReference type="EMBL" id="KAK5171720.1"/>
    </source>
</evidence>
<dbReference type="GO" id="GO:0043565">
    <property type="term" value="F:sequence-specific DNA binding"/>
    <property type="evidence" value="ECO:0007669"/>
    <property type="project" value="InterPro"/>
</dbReference>
<keyword evidence="4" id="KW-0963">Cytoplasm</keyword>
<sequence>MASEEASGTAPSTSLYLPSFEYFRSELDEHHDRRERIIKASRDITAASKKIIFTLHRVRQLQAPLPQNVIKGNAQYYETISKQFASVSADLQGLNAHRYARQISGGCQEYFEAASFEHYLTNARILPYDEAAAQVKKLDAEGPGIELSMEDYILGIYDMTGELMKFAITFMATNQALPAISSPAEGGNVSQRNLLTDMRDLRSALESLDAGYGPFAKDVDKKADVMRASVEKVEKALYGLTVRGAERPKGWMPDVEAGRALEVEG</sequence>
<dbReference type="CDD" id="cd14820">
    <property type="entry name" value="TRAX"/>
    <property type="match status" value="1"/>
</dbReference>
<comment type="subcellular location">
    <subcellularLocation>
        <location evidence="2">Cytoplasm</location>
    </subcellularLocation>
    <subcellularLocation>
        <location evidence="1">Nucleus</location>
    </subcellularLocation>
</comment>
<comment type="similarity">
    <text evidence="3">Belongs to the translin family.</text>
</comment>
<evidence type="ECO:0008006" key="8">
    <source>
        <dbReference type="Google" id="ProtNLM"/>
    </source>
</evidence>
<dbReference type="GeneID" id="89924703"/>
<organism evidence="6 7">
    <name type="scientific">Saxophila tyrrhenica</name>
    <dbReference type="NCBI Taxonomy" id="1690608"/>
    <lineage>
        <taxon>Eukaryota</taxon>
        <taxon>Fungi</taxon>
        <taxon>Dikarya</taxon>
        <taxon>Ascomycota</taxon>
        <taxon>Pezizomycotina</taxon>
        <taxon>Dothideomycetes</taxon>
        <taxon>Dothideomycetidae</taxon>
        <taxon>Mycosphaerellales</taxon>
        <taxon>Extremaceae</taxon>
        <taxon>Saxophila</taxon>
    </lineage>
</organism>
<dbReference type="SUPFAM" id="SSF74784">
    <property type="entry name" value="Translin"/>
    <property type="match status" value="1"/>
</dbReference>
<comment type="caution">
    <text evidence="6">The sequence shown here is derived from an EMBL/GenBank/DDBJ whole genome shotgun (WGS) entry which is preliminary data.</text>
</comment>
<name>A0AAV9PDG4_9PEZI</name>
<dbReference type="RefSeq" id="XP_064660564.1">
    <property type="nucleotide sequence ID" value="XM_064800613.1"/>
</dbReference>
<reference evidence="6 7" key="1">
    <citation type="submission" date="2023-08" db="EMBL/GenBank/DDBJ databases">
        <title>Black Yeasts Isolated from many extreme environments.</title>
        <authorList>
            <person name="Coleine C."/>
            <person name="Stajich J.E."/>
            <person name="Selbmann L."/>
        </authorList>
    </citation>
    <scope>NUCLEOTIDE SEQUENCE [LARGE SCALE GENOMIC DNA]</scope>
    <source>
        <strain evidence="6 7">CCFEE 5935</strain>
    </source>
</reference>
<dbReference type="InterPro" id="IPR002848">
    <property type="entry name" value="Translin_fam"/>
</dbReference>
<dbReference type="InterPro" id="IPR036081">
    <property type="entry name" value="Translin_sf"/>
</dbReference>
<proteinExistence type="inferred from homology"/>
<dbReference type="Pfam" id="PF01997">
    <property type="entry name" value="Translin"/>
    <property type="match status" value="1"/>
</dbReference>
<gene>
    <name evidence="6" type="ORF">LTR77_003356</name>
</gene>
<evidence type="ECO:0000256" key="5">
    <source>
        <dbReference type="ARBA" id="ARBA00023242"/>
    </source>
</evidence>